<dbReference type="InterPro" id="IPR032194">
    <property type="entry name" value="CNOT1_HEAT"/>
</dbReference>
<dbReference type="Pfam" id="PF25097">
    <property type="entry name" value="ARM_Cnot1"/>
    <property type="match status" value="1"/>
</dbReference>
<gene>
    <name evidence="13" type="ORF">WJX74_001616</name>
</gene>
<evidence type="ECO:0008006" key="15">
    <source>
        <dbReference type="Google" id="ProtNLM"/>
    </source>
</evidence>
<dbReference type="EMBL" id="JALJOS010000011">
    <property type="protein sequence ID" value="KAK9832912.1"/>
    <property type="molecule type" value="Genomic_DNA"/>
</dbReference>
<comment type="subcellular location">
    <subcellularLocation>
        <location evidence="1">Nucleus</location>
    </subcellularLocation>
</comment>
<keyword evidence="5" id="KW-0539">Nucleus</keyword>
<evidence type="ECO:0000259" key="10">
    <source>
        <dbReference type="Pfam" id="PF16417"/>
    </source>
</evidence>
<keyword evidence="2" id="KW-0678">Repressor</keyword>
<evidence type="ECO:0000313" key="13">
    <source>
        <dbReference type="EMBL" id="KAK9832912.1"/>
    </source>
</evidence>
<feature type="domain" description="CCR4-NOT transcription complex subunit 1 CAF1-binding" evidence="9">
    <location>
        <begin position="982"/>
        <end position="1201"/>
    </location>
</feature>
<dbReference type="GO" id="GO:0005634">
    <property type="term" value="C:nucleus"/>
    <property type="evidence" value="ECO:0007669"/>
    <property type="project" value="UniProtKB-SubCell"/>
</dbReference>
<dbReference type="GO" id="GO:0000932">
    <property type="term" value="C:P-body"/>
    <property type="evidence" value="ECO:0007669"/>
    <property type="project" value="TreeGrafter"/>
</dbReference>
<dbReference type="Pfam" id="PF04054">
    <property type="entry name" value="Not1"/>
    <property type="match status" value="1"/>
</dbReference>
<feature type="domain" description="CCR4-NOT transcription complex subunit 1 TTP binding" evidence="10">
    <location>
        <begin position="641"/>
        <end position="800"/>
    </location>
</feature>
<dbReference type="InterPro" id="IPR038535">
    <property type="entry name" value="CNOT1_TTP_bind_sf"/>
</dbReference>
<evidence type="ECO:0000259" key="9">
    <source>
        <dbReference type="Pfam" id="PF16415"/>
    </source>
</evidence>
<sequence length="2310" mass="251000">MSILQTPSACTLAEQIALRLGRTAPNSQAKAVNDLLQLVACTGTDGTVVLLCCILDEVSSQHNRSGVPPLLTELLRSQLSAAYLSTLLSRAHELTRRKDLLLSAVSSLAQSAQELFWLATACLEATPEPLKALGAEFSVSAWAQRSQLEPACQLVLLASIKAAGLAIDGNSAQPLALVHVGGLSLKLNCLLSNSSAPLVDILPAENPSARNQAMDTALNGMSSLAGVMEEMGYRATADESAVKALMTQFPTITAEDMARVLSMMARTRTGLQSSQSIVQASLSAAFSNLGLGSSPQPETWNARLFIDCVQGKHGRLVDWQQIPYHLDHLEFSLPDFEAFKLLVESIRLAFTERFPLDALLGRVWRNADGQLAMLRHATAAPQSVFTFARAKDKLPHLDSLAGRDLGTNQAWSCVDIYTALSRLADVGHVEGVTNILKGPLTACPELVLLGLAAAAPGSDRRVLQTRLAQPLALRFAAQAAQGSAASQALMHQLRDINGEMLVSTISEFYDDPRNRPGVVDLCQKLGMLPEMLAEQPFHLDLHVLAAQRGHLRLDDWLREQQNGPNKEALVQALLRYLEDKVVAGQGPLPPLPVLKLLLSMVTTPPASIPRDSKEDQDALHRIVVRFAALMKGEQAEAGSAPAAPPNSFSPEVENEANAHFQRVYAGAESLEDLMQVMSRSAKSTVASEKQLFACMLANLLDEARFFSKYPQEELQRTGAIFGLLVDQNLVQGQVMALILREITEGLQHEPDSKLFGFGMEALGRFRERLSTWPELCRLLLNIPNFVQHGKDLADVARAGMPTMNGVASPSEGSLQQSRASSADLPAPSQQEPPRAAAGVGTQQVSAAAGPSTSDQQVSMPASAAAASGISSMPDGRASSPVARAHNEPEPEPLVPALAEDPGSGTTAAAPGPHAAAPEEAAPTVLQPAGHDDQAQGIRLVDGTAISPLGVGGPPAVLDPNRAFQAISVATLEAAAADMHYPVPSEQAVSRVKFIMNNLSVTNCEHKKNELDSVLADEHWPWFADYLVVTRAAQEPNFHDLYLKLLQMLDRKKVWDLLTTITYKYIRILLESERVKTVAGERSLLRNLGSWLGRLTIQRNKMVLFKQLDLKSILYQAYQQGKMIAVLPFFRNVLEPCKDSRVFRPPNPWLMAILSLIAEIYALPKLKLNLKFEIETVFRAMNLQISDVKASDTLRAYPRQVENNADFAVDKAAPSPAAALMPAPALPIPGLSPPVPPSPAHASVSAARQPSGPPPPLPPPEPAPAAAPGTPPPAAGPHRSAPLDSEAARALVAAGPAATGAGPGTPDAAAAVSIQQHISISANLGMLADRLPLPKLVSLAMERTIAEIITPVVERSVTIACMTTQELILKDWATESEEHRMQAAAHLMVSSLAGSLAVVSCKEPLKLSLVAHIRSLLAQTQQIDPPSVEHAANALTSDNLDLGCSIIEKAAGDKGIRDIDERLAQAYQGRARAKQARQPFLDNVKVQEAGRFHLAISESLRPKMGHLSPPQQRVYEDFARIPRNPMAAAKQVDQASAAAGFEGRAIPDEAAQALHQLQERFAAWQSRVETLAAKEPQLALSALPTDSELPALVKSITEVTGTQEEHVLRVGRFLFARLFEGVHGRLFVTTFVAAMAVLRDKVLQQLPVELTNSWSSIVDERKFNADVAEAMVQAEMFHVPDLDQFLAKTLSTTSRLANSRAAGIAIEFSQQLVRACLVDGRLLAPSDLSATLDMLDAIGSGNMGMQRLNSIVAQARQPRRLQAAAGQPAGPVDPPGLRDQVLQLFGEWCMLVEDQPAERAHRDFVARLQQAGFLKGDELTDRFLHICVEHVVAHCQGEGVSPAPQRPGLLQYSRVDAFVRLICTLISSHGGGAPLLGRALGTIAANLQRTADVLGEAFTSKPFFRIFIGFIAQLSPLSPLDAADPLGFSMLTTLGATFFQLQPLRVPHFAFSWLELVSHRQFMPKLLQVPGHQGWPHFQRLLVALLRLLEPYLRNAELTEAVRFLYKGTLRVLLVLLHDFPEFLCEYHFPLCDVVPPSCIQMRNLILSAFPRNMRLPDPFTPNLKVDLLPEISQAPRFLPQPSQLLPPALRSEVDTFLHSRSNQSFLVQLPARLQLPAQEAMLCGTRYNVPLLNALVFYVGIQGIVQQQSKIGPNQPVAPTMGSSPMDIFKRLVTELDTEGRYLFLNALANQLRYPNNHTHYFSCVLLFLFAETGPSATQGRPRSEVIQEQITRVLLERLIVNRPHPWGLLITFIELIKNPRYDFWGYGFTHCATEIERLFESVARSCMGNKPEVEGMQPAITEDSALAAS</sequence>
<dbReference type="InterPro" id="IPR007196">
    <property type="entry name" value="CCR4-Not_Not1_C"/>
</dbReference>
<evidence type="ECO:0000259" key="8">
    <source>
        <dbReference type="Pfam" id="PF12842"/>
    </source>
</evidence>
<dbReference type="Pfam" id="PF16417">
    <property type="entry name" value="CNOT1_TTP_bind"/>
    <property type="match status" value="1"/>
</dbReference>
<organism evidence="13 14">
    <name type="scientific">Apatococcus lobatus</name>
    <dbReference type="NCBI Taxonomy" id="904363"/>
    <lineage>
        <taxon>Eukaryota</taxon>
        <taxon>Viridiplantae</taxon>
        <taxon>Chlorophyta</taxon>
        <taxon>core chlorophytes</taxon>
        <taxon>Trebouxiophyceae</taxon>
        <taxon>Chlorellales</taxon>
        <taxon>Chlorellaceae</taxon>
        <taxon>Apatococcus</taxon>
    </lineage>
</organism>
<dbReference type="Gene3D" id="1.25.40.800">
    <property type="match status" value="1"/>
</dbReference>
<evidence type="ECO:0000259" key="12">
    <source>
        <dbReference type="Pfam" id="PF25097"/>
    </source>
</evidence>
<evidence type="ECO:0000256" key="5">
    <source>
        <dbReference type="ARBA" id="ARBA00023242"/>
    </source>
</evidence>
<evidence type="ECO:0000256" key="2">
    <source>
        <dbReference type="ARBA" id="ARBA00022491"/>
    </source>
</evidence>
<dbReference type="GO" id="GO:0000289">
    <property type="term" value="P:nuclear-transcribed mRNA poly(A) tail shortening"/>
    <property type="evidence" value="ECO:0007669"/>
    <property type="project" value="UniProtKB-ARBA"/>
</dbReference>
<dbReference type="GO" id="GO:0060090">
    <property type="term" value="F:molecular adaptor activity"/>
    <property type="evidence" value="ECO:0007669"/>
    <property type="project" value="TreeGrafter"/>
</dbReference>
<feature type="domain" description="CCR4-Not complex component Not1 C-terminal" evidence="7">
    <location>
        <begin position="1928"/>
        <end position="2284"/>
    </location>
</feature>
<protein>
    <recommendedName>
        <fullName evidence="15">CCR4-NOT transcription complex subunit 1</fullName>
    </recommendedName>
</protein>
<evidence type="ECO:0000256" key="4">
    <source>
        <dbReference type="ARBA" id="ARBA00023163"/>
    </source>
</evidence>
<dbReference type="Gene3D" id="1.25.40.180">
    <property type="match status" value="1"/>
</dbReference>
<evidence type="ECO:0000313" key="14">
    <source>
        <dbReference type="Proteomes" id="UP001438707"/>
    </source>
</evidence>
<comment type="caution">
    <text evidence="13">The sequence shown here is derived from an EMBL/GenBank/DDBJ whole genome shotgun (WGS) entry which is preliminary data.</text>
</comment>
<evidence type="ECO:0000259" key="11">
    <source>
        <dbReference type="Pfam" id="PF16418"/>
    </source>
</evidence>
<dbReference type="Gene3D" id="1.25.40.840">
    <property type="entry name" value="CCR4-NOT transcription complex subunit 1 TTP binding domain"/>
    <property type="match status" value="1"/>
</dbReference>
<feature type="compositionally biased region" description="Low complexity" evidence="6">
    <location>
        <begin position="858"/>
        <end position="873"/>
    </location>
</feature>
<dbReference type="InterPro" id="IPR024557">
    <property type="entry name" value="CNOT1_dom_4"/>
</dbReference>
<dbReference type="FunFam" id="1.25.40.180:FF:000012">
    <property type="entry name" value="Ccr4-Not transcription complex subunit"/>
    <property type="match status" value="1"/>
</dbReference>
<reference evidence="13 14" key="1">
    <citation type="journal article" date="2024" name="Nat. Commun.">
        <title>Phylogenomics reveals the evolutionary origins of lichenization in chlorophyte algae.</title>
        <authorList>
            <person name="Puginier C."/>
            <person name="Libourel C."/>
            <person name="Otte J."/>
            <person name="Skaloud P."/>
            <person name="Haon M."/>
            <person name="Grisel S."/>
            <person name="Petersen M."/>
            <person name="Berrin J.G."/>
            <person name="Delaux P.M."/>
            <person name="Dal Grande F."/>
            <person name="Keller J."/>
        </authorList>
    </citation>
    <scope>NUCLEOTIDE SEQUENCE [LARGE SCALE GENOMIC DNA]</scope>
    <source>
        <strain evidence="13 14">SAG 2145</strain>
    </source>
</reference>
<dbReference type="Pfam" id="PF16418">
    <property type="entry name" value="CNOT1_HEAT"/>
    <property type="match status" value="1"/>
</dbReference>
<dbReference type="Pfam" id="PF16415">
    <property type="entry name" value="CNOT1_CAF1_bind"/>
    <property type="match status" value="1"/>
</dbReference>
<name>A0AAW1RGM1_9CHLO</name>
<evidence type="ECO:0000256" key="6">
    <source>
        <dbReference type="SAM" id="MobiDB-lite"/>
    </source>
</evidence>
<dbReference type="InterPro" id="IPR055454">
    <property type="entry name" value="CNOT1-like_NOT1_connector"/>
</dbReference>
<feature type="compositionally biased region" description="Polar residues" evidence="6">
    <location>
        <begin position="840"/>
        <end position="857"/>
    </location>
</feature>
<dbReference type="FunFam" id="1.25.40.800:FF:000001">
    <property type="entry name" value="CCR4-NOT transcription complex subunit 1"/>
    <property type="match status" value="1"/>
</dbReference>
<dbReference type="Proteomes" id="UP001438707">
    <property type="component" value="Unassembled WGS sequence"/>
</dbReference>
<dbReference type="PANTHER" id="PTHR13162">
    <property type="entry name" value="CCR4-NOT TRANSCRIPTION COMPLEX"/>
    <property type="match status" value="1"/>
</dbReference>
<dbReference type="GO" id="GO:0017148">
    <property type="term" value="P:negative regulation of translation"/>
    <property type="evidence" value="ECO:0007669"/>
    <property type="project" value="InterPro"/>
</dbReference>
<feature type="compositionally biased region" description="Pro residues" evidence="6">
    <location>
        <begin position="1250"/>
        <end position="1274"/>
    </location>
</feature>
<feature type="domain" description="CCR4-NOT transcription complex subunit 1" evidence="8">
    <location>
        <begin position="1334"/>
        <end position="1472"/>
    </location>
</feature>
<feature type="domain" description="CCR4-NOT transcription complex subunit 1-like NOT1 connector" evidence="12">
    <location>
        <begin position="1567"/>
        <end position="1756"/>
    </location>
</feature>
<feature type="compositionally biased region" description="Low complexity" evidence="6">
    <location>
        <begin position="894"/>
        <end position="919"/>
    </location>
</feature>
<dbReference type="Gene3D" id="1.25.40.790">
    <property type="match status" value="1"/>
</dbReference>
<proteinExistence type="predicted"/>
<feature type="region of interest" description="Disordered" evidence="6">
    <location>
        <begin position="803"/>
        <end position="919"/>
    </location>
</feature>
<dbReference type="Pfam" id="PF12842">
    <property type="entry name" value="DUF3819"/>
    <property type="match status" value="1"/>
</dbReference>
<dbReference type="GO" id="GO:0030015">
    <property type="term" value="C:CCR4-NOT core complex"/>
    <property type="evidence" value="ECO:0007669"/>
    <property type="project" value="InterPro"/>
</dbReference>
<keyword evidence="3" id="KW-0805">Transcription regulation</keyword>
<keyword evidence="14" id="KW-1185">Reference proteome</keyword>
<accession>A0AAW1RGM1</accession>
<dbReference type="InterPro" id="IPR032193">
    <property type="entry name" value="CNOT1_TTP_bind"/>
</dbReference>
<feature type="compositionally biased region" description="Low complexity" evidence="6">
    <location>
        <begin position="1239"/>
        <end position="1249"/>
    </location>
</feature>
<feature type="domain" description="CCR4-NOT transcription complex subunit 1 HEAT repeat" evidence="11">
    <location>
        <begin position="482"/>
        <end position="581"/>
    </location>
</feature>
<dbReference type="InterPro" id="IPR032191">
    <property type="entry name" value="CNOT1_CAF1_bind"/>
</dbReference>
<feature type="compositionally biased region" description="Polar residues" evidence="6">
    <location>
        <begin position="805"/>
        <end position="820"/>
    </location>
</feature>
<dbReference type="CDD" id="cd20710">
    <property type="entry name" value="NOT1_connector"/>
    <property type="match status" value="1"/>
</dbReference>
<evidence type="ECO:0000256" key="3">
    <source>
        <dbReference type="ARBA" id="ARBA00023015"/>
    </source>
</evidence>
<feature type="region of interest" description="Disordered" evidence="6">
    <location>
        <begin position="1230"/>
        <end position="1284"/>
    </location>
</feature>
<dbReference type="InterPro" id="IPR040398">
    <property type="entry name" value="Not1"/>
</dbReference>
<evidence type="ECO:0000256" key="1">
    <source>
        <dbReference type="ARBA" id="ARBA00004123"/>
    </source>
</evidence>
<dbReference type="PANTHER" id="PTHR13162:SF8">
    <property type="entry name" value="CCR4-NOT TRANSCRIPTION COMPLEX SUBUNIT 1"/>
    <property type="match status" value="1"/>
</dbReference>
<keyword evidence="4" id="KW-0804">Transcription</keyword>
<evidence type="ECO:0000259" key="7">
    <source>
        <dbReference type="Pfam" id="PF04054"/>
    </source>
</evidence>